<accession>A0A166JFC7</accession>
<feature type="region of interest" description="Disordered" evidence="1">
    <location>
        <begin position="79"/>
        <end position="110"/>
    </location>
</feature>
<feature type="compositionally biased region" description="Polar residues" evidence="1">
    <location>
        <begin position="79"/>
        <end position="92"/>
    </location>
</feature>
<evidence type="ECO:0000313" key="2">
    <source>
        <dbReference type="EMBL" id="KZT44668.1"/>
    </source>
</evidence>
<dbReference type="Proteomes" id="UP000076842">
    <property type="component" value="Unassembled WGS sequence"/>
</dbReference>
<evidence type="ECO:0000313" key="3">
    <source>
        <dbReference type="Proteomes" id="UP000076842"/>
    </source>
</evidence>
<dbReference type="AlphaFoldDB" id="A0A166JFC7"/>
<evidence type="ECO:0000256" key="1">
    <source>
        <dbReference type="SAM" id="MobiDB-lite"/>
    </source>
</evidence>
<sequence>MLLQDEDNQSEGKSWQMCWKMSNLYDGLRARAAEFSIQDSNGTCLVCEDWRHSWRPLSKLLKHSKSSKHRIAMLMRSSANSRTISPASTASGDSKHDDPASSDAHSSSGLYDRQGLEVPIDSFDLGEGELVDDGTLFGTGGDTLISAAELEALVSRELLYYDVTDPIPAQAPNGAINSVPSQGTWSVAERMNRIFGVGGEDDHFPWPNEGMLYANVMYCSSRTRFSLPQERIVYEFAESLGGSGVPTLSGREQFQKECLKSMGDPVRRFMALHGSVYYLNDLAVLLAQ</sequence>
<feature type="non-terminal residue" evidence="2">
    <location>
        <position position="288"/>
    </location>
</feature>
<dbReference type="EMBL" id="KV424433">
    <property type="protein sequence ID" value="KZT44668.1"/>
    <property type="molecule type" value="Genomic_DNA"/>
</dbReference>
<reference evidence="2 3" key="1">
    <citation type="journal article" date="2016" name="Mol. Biol. Evol.">
        <title>Comparative Genomics of Early-Diverging Mushroom-Forming Fungi Provides Insights into the Origins of Lignocellulose Decay Capabilities.</title>
        <authorList>
            <person name="Nagy L.G."/>
            <person name="Riley R."/>
            <person name="Tritt A."/>
            <person name="Adam C."/>
            <person name="Daum C."/>
            <person name="Floudas D."/>
            <person name="Sun H."/>
            <person name="Yadav J.S."/>
            <person name="Pangilinan J."/>
            <person name="Larsson K.H."/>
            <person name="Matsuura K."/>
            <person name="Barry K."/>
            <person name="Labutti K."/>
            <person name="Kuo R."/>
            <person name="Ohm R.A."/>
            <person name="Bhattacharya S.S."/>
            <person name="Shirouzu T."/>
            <person name="Yoshinaga Y."/>
            <person name="Martin F.M."/>
            <person name="Grigoriev I.V."/>
            <person name="Hibbett D.S."/>
        </authorList>
    </citation>
    <scope>NUCLEOTIDE SEQUENCE [LARGE SCALE GENOMIC DNA]</scope>
    <source>
        <strain evidence="2 3">HHB12733</strain>
    </source>
</reference>
<protein>
    <submittedName>
        <fullName evidence="2">Uncharacterized protein</fullName>
    </submittedName>
</protein>
<gene>
    <name evidence="2" type="ORF">CALCODRAFT_541973</name>
</gene>
<proteinExistence type="predicted"/>
<keyword evidence="3" id="KW-1185">Reference proteome</keyword>
<dbReference type="InParanoid" id="A0A166JFC7"/>
<organism evidence="2 3">
    <name type="scientific">Calocera cornea HHB12733</name>
    <dbReference type="NCBI Taxonomy" id="1353952"/>
    <lineage>
        <taxon>Eukaryota</taxon>
        <taxon>Fungi</taxon>
        <taxon>Dikarya</taxon>
        <taxon>Basidiomycota</taxon>
        <taxon>Agaricomycotina</taxon>
        <taxon>Dacrymycetes</taxon>
        <taxon>Dacrymycetales</taxon>
        <taxon>Dacrymycetaceae</taxon>
        <taxon>Calocera</taxon>
    </lineage>
</organism>
<name>A0A166JFC7_9BASI</name>
<dbReference type="OrthoDB" id="2641988at2759"/>